<comment type="caution">
    <text evidence="1">The sequence shown here is derived from an EMBL/GenBank/DDBJ whole genome shotgun (WGS) entry which is preliminary data.</text>
</comment>
<dbReference type="Proteomes" id="UP000013909">
    <property type="component" value="Unassembled WGS sequence"/>
</dbReference>
<dbReference type="EMBL" id="AQHR01000022">
    <property type="protein sequence ID" value="EON78819.1"/>
    <property type="molecule type" value="Genomic_DNA"/>
</dbReference>
<sequence>MYWSIDGLFERDLLPEKQRIRVIKNYITKIKEDKKTKKRG</sequence>
<dbReference type="AlphaFoldDB" id="R7ZXU8"/>
<proteinExistence type="predicted"/>
<evidence type="ECO:0000313" key="2">
    <source>
        <dbReference type="Proteomes" id="UP000013909"/>
    </source>
</evidence>
<organism evidence="1 2">
    <name type="scientific">Lunatimonas lonarensis</name>
    <dbReference type="NCBI Taxonomy" id="1232681"/>
    <lineage>
        <taxon>Bacteria</taxon>
        <taxon>Pseudomonadati</taxon>
        <taxon>Bacteroidota</taxon>
        <taxon>Cytophagia</taxon>
        <taxon>Cytophagales</taxon>
        <taxon>Cyclobacteriaceae</taxon>
    </lineage>
</organism>
<protein>
    <submittedName>
        <fullName evidence="1">Uncharacterized protein</fullName>
    </submittedName>
</protein>
<accession>R7ZXU8</accession>
<reference evidence="1 2" key="1">
    <citation type="submission" date="2013-02" db="EMBL/GenBank/DDBJ databases">
        <title>A novel strain isolated from Lonar lake, Maharashtra, India.</title>
        <authorList>
            <person name="Singh A."/>
        </authorList>
    </citation>
    <scope>NUCLEOTIDE SEQUENCE [LARGE SCALE GENOMIC DNA]</scope>
    <source>
        <strain evidence="1 2">AK24</strain>
    </source>
</reference>
<gene>
    <name evidence="1" type="ORF">ADIS_0716</name>
</gene>
<keyword evidence="2" id="KW-1185">Reference proteome</keyword>
<evidence type="ECO:0000313" key="1">
    <source>
        <dbReference type="EMBL" id="EON78819.1"/>
    </source>
</evidence>
<name>R7ZXU8_9BACT</name>